<keyword evidence="2" id="KW-1185">Reference proteome</keyword>
<accession>A0A318UYI6</accession>
<dbReference type="AlphaFoldDB" id="A0A318UYI6"/>
<gene>
    <name evidence="1" type="ORF">DFP75_104106</name>
</gene>
<proteinExistence type="predicted"/>
<reference evidence="1 2" key="1">
    <citation type="submission" date="2018-06" db="EMBL/GenBank/DDBJ databases">
        <title>Genomic Encyclopedia of Type Strains, Phase III (KMG-III): the genomes of soil and plant-associated and newly described type strains.</title>
        <authorList>
            <person name="Whitman W."/>
        </authorList>
    </citation>
    <scope>NUCLEOTIDE SEQUENCE [LARGE SCALE GENOMIC DNA]</scope>
    <source>
        <strain evidence="1 2">CECT 7730</strain>
    </source>
</reference>
<protein>
    <submittedName>
        <fullName evidence="1">Uncharacterized protein</fullName>
    </submittedName>
</protein>
<sequence>MLLFAICVVGILLPICGGKHSPLVAVLSRIMAMEYGNEKLAFCSISNTRLEQYVHVIG</sequence>
<dbReference type="EMBL" id="QKLW01000004">
    <property type="protein sequence ID" value="PYF81646.1"/>
    <property type="molecule type" value="Genomic_DNA"/>
</dbReference>
<comment type="caution">
    <text evidence="1">The sequence shown here is derived from an EMBL/GenBank/DDBJ whole genome shotgun (WGS) entry which is preliminary data.</text>
</comment>
<organism evidence="1 2">
    <name type="scientific">Marinomonas alcarazii</name>
    <dbReference type="NCBI Taxonomy" id="491949"/>
    <lineage>
        <taxon>Bacteria</taxon>
        <taxon>Pseudomonadati</taxon>
        <taxon>Pseudomonadota</taxon>
        <taxon>Gammaproteobacteria</taxon>
        <taxon>Oceanospirillales</taxon>
        <taxon>Oceanospirillaceae</taxon>
        <taxon>Marinomonas</taxon>
    </lineage>
</organism>
<name>A0A318UYI6_9GAMM</name>
<evidence type="ECO:0000313" key="2">
    <source>
        <dbReference type="Proteomes" id="UP000247551"/>
    </source>
</evidence>
<evidence type="ECO:0000313" key="1">
    <source>
        <dbReference type="EMBL" id="PYF81646.1"/>
    </source>
</evidence>
<dbReference type="Proteomes" id="UP000247551">
    <property type="component" value="Unassembled WGS sequence"/>
</dbReference>
<dbReference type="RefSeq" id="WP_181417021.1">
    <property type="nucleotide sequence ID" value="NZ_QKLW01000004.1"/>
</dbReference>